<evidence type="ECO:0000259" key="2">
    <source>
        <dbReference type="Pfam" id="PF12894"/>
    </source>
</evidence>
<dbReference type="InterPro" id="IPR024977">
    <property type="entry name" value="Apc4-like_WD40_dom"/>
</dbReference>
<feature type="region of interest" description="Disordered" evidence="1">
    <location>
        <begin position="112"/>
        <end position="144"/>
    </location>
</feature>
<dbReference type="InterPro" id="IPR015943">
    <property type="entry name" value="WD40/YVTN_repeat-like_dom_sf"/>
</dbReference>
<dbReference type="SUPFAM" id="SSF51004">
    <property type="entry name" value="C-terminal (heme d1) domain of cytochrome cd1-nitrite reductase"/>
    <property type="match status" value="1"/>
</dbReference>
<gene>
    <name evidence="3" type="primary">UTP4</name>
    <name evidence="3" type="ORF">HK105_200272</name>
</gene>
<feature type="domain" description="Anaphase-promoting complex subunit 4-like WD40" evidence="2">
    <location>
        <begin position="193"/>
        <end position="268"/>
    </location>
</feature>
<evidence type="ECO:0000313" key="4">
    <source>
        <dbReference type="Proteomes" id="UP001527925"/>
    </source>
</evidence>
<accession>A0ABR4NL74</accession>
<feature type="compositionally biased region" description="Acidic residues" evidence="1">
    <location>
        <begin position="825"/>
        <end position="838"/>
    </location>
</feature>
<sequence length="937" mass="100077">MAAETVEGAADASTPAQDFTPVHRCRFVQHTPSAIVAMAYGPVLPTPADQQGQPSAAVAAAVKRMRLLAVARANGDIELWNPRGKAWFLERTIPGSPDSPIESVAWVLQPAASASSSGEDGNDSDSDAEAGMQEKAQAPSAAAPALPTPRLFAAGLSGHIVEYNLATMQPRNSTDSFGGPIWCMAANHAQTHIAVGCEDGFIRIFRIPPADDSDSPLEFVSTVEKQAGRVMSLAWHPSDKFIVAGSVKNTIRKISVATGKTIHRMSLDTVRGEDTIVWDLRVLPPPPAVPASGTPQLSTASETIVAADSLGYVTFWDWNTATLRKRVKAHGADALCLAANAAGTRVFSSGVDRKVVEITLADVTGPAAATATPAAAFGSKDGLDGPASNHAAGKRAPVSKMSWILSGQKRYHSHDVRALIYIEDRPFDALVSGGVDASLIFSTPTAAFARMKQQRMPTYPHRPIVSVASSARLVLARFEDTANVWRLGSVMQSDLLAPALLQDHQRLTHSAHKHLITIKFKGRTNLCASAISNDGQWIALSDLHTVKLYRVALNAESDQPSIKRVKHFPESSSGALALVFTSDGQRLVAAGVDGCIRVVSLDTELADSMAVVVELLRPSSGASSSLSGQTLGGSLDLDASQAGSLRDGAAVSSLAVSHDGKWLASGDVLNRIHVFNLETHKLQATLPVFHSLHTSLSFHPTQPTLIVTCTSNEFYLYDVEAARLSDWSRANSHRLPTRFLERRETIMGACIDPAKPTRLVLWGASFMCTVDLAHTLQPAASAASAPTGAEKRSRSDSAPTQIKKRGSAMSLDASSASATTPAAQEGDDSDDAAAADETFEQRTTQARRTKSRSGRSQRVFRPRQALVLDSATSGDRKHHRNTAPPPALADFGFRMDHRFQAIMFIGFAGSDMIVVERPVLHVLAALPQAFYKHKYGT</sequence>
<keyword evidence="4" id="KW-1185">Reference proteome</keyword>
<dbReference type="Gene3D" id="2.130.10.10">
    <property type="entry name" value="YVTN repeat-like/Quinoprotein amine dehydrogenase"/>
    <property type="match status" value="4"/>
</dbReference>
<protein>
    <submittedName>
        <fullName evidence="3">U3 small nucleolar RNA-associated protein</fullName>
    </submittedName>
</protein>
<organism evidence="3 4">
    <name type="scientific">Polyrhizophydium stewartii</name>
    <dbReference type="NCBI Taxonomy" id="2732419"/>
    <lineage>
        <taxon>Eukaryota</taxon>
        <taxon>Fungi</taxon>
        <taxon>Fungi incertae sedis</taxon>
        <taxon>Chytridiomycota</taxon>
        <taxon>Chytridiomycota incertae sedis</taxon>
        <taxon>Chytridiomycetes</taxon>
        <taxon>Rhizophydiales</taxon>
        <taxon>Rhizophydiales incertae sedis</taxon>
        <taxon>Polyrhizophydium</taxon>
    </lineage>
</organism>
<dbReference type="Pfam" id="PF00400">
    <property type="entry name" value="WD40"/>
    <property type="match status" value="2"/>
</dbReference>
<dbReference type="PANTHER" id="PTHR44163:SF1">
    <property type="entry name" value="U3 SMALL NUCLEOLAR RNA-ASSOCIATED PROTEIN 4 HOMOLOG"/>
    <property type="match status" value="1"/>
</dbReference>
<reference evidence="3 4" key="1">
    <citation type="submission" date="2023-09" db="EMBL/GenBank/DDBJ databases">
        <title>Pangenome analysis of Batrachochytrium dendrobatidis and related Chytrids.</title>
        <authorList>
            <person name="Yacoub M.N."/>
            <person name="Stajich J.E."/>
            <person name="James T.Y."/>
        </authorList>
    </citation>
    <scope>NUCLEOTIDE SEQUENCE [LARGE SCALE GENOMIC DNA]</scope>
    <source>
        <strain evidence="3 4">JEL0888</strain>
    </source>
</reference>
<dbReference type="Pfam" id="PF12894">
    <property type="entry name" value="ANAPC4_WD40"/>
    <property type="match status" value="1"/>
</dbReference>
<dbReference type="Proteomes" id="UP001527925">
    <property type="component" value="Unassembled WGS sequence"/>
</dbReference>
<dbReference type="InterPro" id="IPR011047">
    <property type="entry name" value="Quinoprotein_ADH-like_sf"/>
</dbReference>
<dbReference type="SUPFAM" id="SSF50998">
    <property type="entry name" value="Quinoprotein alcohol dehydrogenase-like"/>
    <property type="match status" value="1"/>
</dbReference>
<feature type="compositionally biased region" description="Basic residues" evidence="1">
    <location>
        <begin position="845"/>
        <end position="861"/>
    </location>
</feature>
<dbReference type="InterPro" id="IPR011048">
    <property type="entry name" value="Haem_d1_sf"/>
</dbReference>
<dbReference type="InterPro" id="IPR001680">
    <property type="entry name" value="WD40_rpt"/>
</dbReference>
<dbReference type="InterPro" id="IPR046351">
    <property type="entry name" value="UTP4"/>
</dbReference>
<dbReference type="EMBL" id="JADGIZ020000001">
    <property type="protein sequence ID" value="KAL2920204.1"/>
    <property type="molecule type" value="Genomic_DNA"/>
</dbReference>
<comment type="caution">
    <text evidence="3">The sequence shown here is derived from an EMBL/GenBank/DDBJ whole genome shotgun (WGS) entry which is preliminary data.</text>
</comment>
<dbReference type="SMART" id="SM00320">
    <property type="entry name" value="WD40"/>
    <property type="match status" value="6"/>
</dbReference>
<name>A0ABR4NL74_9FUNG</name>
<feature type="region of interest" description="Disordered" evidence="1">
    <location>
        <begin position="782"/>
        <end position="884"/>
    </location>
</feature>
<evidence type="ECO:0000256" key="1">
    <source>
        <dbReference type="SAM" id="MobiDB-lite"/>
    </source>
</evidence>
<dbReference type="PANTHER" id="PTHR44163">
    <property type="entry name" value="U3 SMALL NUCLEOLAR RNA-ASSOCIATED PROTEIN 4 HOMOLOG"/>
    <property type="match status" value="1"/>
</dbReference>
<proteinExistence type="predicted"/>
<evidence type="ECO:0000313" key="3">
    <source>
        <dbReference type="EMBL" id="KAL2920204.1"/>
    </source>
</evidence>
<feature type="compositionally biased region" description="Low complexity" evidence="1">
    <location>
        <begin position="807"/>
        <end position="824"/>
    </location>
</feature>